<dbReference type="Pfam" id="PF07690">
    <property type="entry name" value="MFS_1"/>
    <property type="match status" value="1"/>
</dbReference>
<dbReference type="PANTHER" id="PTHR23517">
    <property type="entry name" value="RESISTANCE PROTEIN MDTM, PUTATIVE-RELATED-RELATED"/>
    <property type="match status" value="1"/>
</dbReference>
<evidence type="ECO:0000256" key="2">
    <source>
        <dbReference type="ARBA" id="ARBA00022448"/>
    </source>
</evidence>
<dbReference type="InterPro" id="IPR011701">
    <property type="entry name" value="MFS"/>
</dbReference>
<feature type="transmembrane region" description="Helical" evidence="7">
    <location>
        <begin position="87"/>
        <end position="105"/>
    </location>
</feature>
<keyword evidence="5 7" id="KW-1133">Transmembrane helix</keyword>
<dbReference type="InterPro" id="IPR036259">
    <property type="entry name" value="MFS_trans_sf"/>
</dbReference>
<evidence type="ECO:0000256" key="6">
    <source>
        <dbReference type="ARBA" id="ARBA00023136"/>
    </source>
</evidence>
<evidence type="ECO:0000313" key="10">
    <source>
        <dbReference type="Proteomes" id="UP001597083"/>
    </source>
</evidence>
<keyword evidence="10" id="KW-1185">Reference proteome</keyword>
<evidence type="ECO:0000313" key="9">
    <source>
        <dbReference type="EMBL" id="MFD0851274.1"/>
    </source>
</evidence>
<feature type="non-terminal residue" evidence="9">
    <location>
        <position position="161"/>
    </location>
</feature>
<comment type="subcellular location">
    <subcellularLocation>
        <location evidence="1">Cell membrane</location>
        <topology evidence="1">Multi-pass membrane protein</topology>
    </subcellularLocation>
</comment>
<dbReference type="PROSITE" id="PS50850">
    <property type="entry name" value="MFS"/>
    <property type="match status" value="1"/>
</dbReference>
<evidence type="ECO:0000256" key="3">
    <source>
        <dbReference type="ARBA" id="ARBA00022475"/>
    </source>
</evidence>
<sequence>MTTAPVNATALGIRANLAQFTLLVAVNALVGGMLGQERTVLPLLAEQTFHLTAYTASLTYILAFGITKAAANYFAGTWSDRYGRKPVLVAGWLIGLPVPLIIIWAPSWNWIVAANVLLGTNQGLTWSVTVIMKIDLAGPQRRGLAMGLNEAAGYLAVAATA</sequence>
<dbReference type="SUPFAM" id="SSF103473">
    <property type="entry name" value="MFS general substrate transporter"/>
    <property type="match status" value="1"/>
</dbReference>
<feature type="domain" description="Major facilitator superfamily (MFS) profile" evidence="8">
    <location>
        <begin position="11"/>
        <end position="161"/>
    </location>
</feature>
<feature type="transmembrane region" description="Helical" evidence="7">
    <location>
        <begin position="12"/>
        <end position="34"/>
    </location>
</feature>
<organism evidence="9 10">
    <name type="scientific">Actinomadura adrarensis</name>
    <dbReference type="NCBI Taxonomy" id="1819600"/>
    <lineage>
        <taxon>Bacteria</taxon>
        <taxon>Bacillati</taxon>
        <taxon>Actinomycetota</taxon>
        <taxon>Actinomycetes</taxon>
        <taxon>Streptosporangiales</taxon>
        <taxon>Thermomonosporaceae</taxon>
        <taxon>Actinomadura</taxon>
    </lineage>
</organism>
<reference evidence="10" key="1">
    <citation type="journal article" date="2019" name="Int. J. Syst. Evol. Microbiol.">
        <title>The Global Catalogue of Microorganisms (GCM) 10K type strain sequencing project: providing services to taxonomists for standard genome sequencing and annotation.</title>
        <authorList>
            <consortium name="The Broad Institute Genomics Platform"/>
            <consortium name="The Broad Institute Genome Sequencing Center for Infectious Disease"/>
            <person name="Wu L."/>
            <person name="Ma J."/>
        </authorList>
    </citation>
    <scope>NUCLEOTIDE SEQUENCE [LARGE SCALE GENOMIC DNA]</scope>
    <source>
        <strain evidence="10">JCM 31696</strain>
    </source>
</reference>
<dbReference type="EMBL" id="JBHTIR010000314">
    <property type="protein sequence ID" value="MFD0851274.1"/>
    <property type="molecule type" value="Genomic_DNA"/>
</dbReference>
<evidence type="ECO:0000259" key="8">
    <source>
        <dbReference type="PROSITE" id="PS50850"/>
    </source>
</evidence>
<accession>A0ABW3CBI9</accession>
<dbReference type="InterPro" id="IPR050171">
    <property type="entry name" value="MFS_Transporters"/>
</dbReference>
<name>A0ABW3CBI9_9ACTN</name>
<keyword evidence="3" id="KW-1003">Cell membrane</keyword>
<keyword evidence="4 7" id="KW-0812">Transmembrane</keyword>
<dbReference type="Gene3D" id="1.20.1250.20">
    <property type="entry name" value="MFS general substrate transporter like domains"/>
    <property type="match status" value="1"/>
</dbReference>
<feature type="transmembrane region" description="Helical" evidence="7">
    <location>
        <begin position="54"/>
        <end position="75"/>
    </location>
</feature>
<comment type="caution">
    <text evidence="9">The sequence shown here is derived from an EMBL/GenBank/DDBJ whole genome shotgun (WGS) entry which is preliminary data.</text>
</comment>
<keyword evidence="2" id="KW-0813">Transport</keyword>
<dbReference type="InterPro" id="IPR005829">
    <property type="entry name" value="Sugar_transporter_CS"/>
</dbReference>
<gene>
    <name evidence="9" type="ORF">ACFQ07_03545</name>
</gene>
<protein>
    <submittedName>
        <fullName evidence="9">MFS transporter</fullName>
    </submittedName>
</protein>
<dbReference type="PANTHER" id="PTHR23517:SF3">
    <property type="entry name" value="INTEGRAL MEMBRANE TRANSPORT PROTEIN"/>
    <property type="match status" value="1"/>
</dbReference>
<dbReference type="PROSITE" id="PS00216">
    <property type="entry name" value="SUGAR_TRANSPORT_1"/>
    <property type="match status" value="1"/>
</dbReference>
<proteinExistence type="predicted"/>
<evidence type="ECO:0000256" key="4">
    <source>
        <dbReference type="ARBA" id="ARBA00022692"/>
    </source>
</evidence>
<feature type="transmembrane region" description="Helical" evidence="7">
    <location>
        <begin position="111"/>
        <end position="132"/>
    </location>
</feature>
<dbReference type="Proteomes" id="UP001597083">
    <property type="component" value="Unassembled WGS sequence"/>
</dbReference>
<dbReference type="InterPro" id="IPR020846">
    <property type="entry name" value="MFS_dom"/>
</dbReference>
<evidence type="ECO:0000256" key="7">
    <source>
        <dbReference type="SAM" id="Phobius"/>
    </source>
</evidence>
<keyword evidence="6 7" id="KW-0472">Membrane</keyword>
<evidence type="ECO:0000256" key="5">
    <source>
        <dbReference type="ARBA" id="ARBA00022989"/>
    </source>
</evidence>
<evidence type="ECO:0000256" key="1">
    <source>
        <dbReference type="ARBA" id="ARBA00004651"/>
    </source>
</evidence>